<sequence>MASIKSKIELNVELDENRVPETLHWTAEDGGITNQEAKAMMLSVWDSKTQEMLRIDLWTKDMPVDEMKVFFHQTLVAMSNTFNRATQDEKMTATMKDFCDYFAEKLELNK</sequence>
<dbReference type="NCBIfam" id="TIGR03515">
    <property type="entry name" value="GldC"/>
    <property type="match status" value="1"/>
</dbReference>
<protein>
    <submittedName>
        <fullName evidence="1">Gliding motility protein GldC</fullName>
    </submittedName>
</protein>
<dbReference type="EMBL" id="JBHMFA010000004">
    <property type="protein sequence ID" value="MFB9104229.1"/>
    <property type="molecule type" value="Genomic_DNA"/>
</dbReference>
<accession>A0ABV5GXP3</accession>
<evidence type="ECO:0000313" key="1">
    <source>
        <dbReference type="EMBL" id="MFB9104229.1"/>
    </source>
</evidence>
<comment type="caution">
    <text evidence="1">The sequence shown here is derived from an EMBL/GenBank/DDBJ whole genome shotgun (WGS) entry which is preliminary data.</text>
</comment>
<reference evidence="1 2" key="1">
    <citation type="submission" date="2024-09" db="EMBL/GenBank/DDBJ databases">
        <authorList>
            <person name="Sun Q."/>
            <person name="Mori K."/>
        </authorList>
    </citation>
    <scope>NUCLEOTIDE SEQUENCE [LARGE SCALE GENOMIC DNA]</scope>
    <source>
        <strain evidence="1 2">CECT 8300</strain>
    </source>
</reference>
<evidence type="ECO:0000313" key="2">
    <source>
        <dbReference type="Proteomes" id="UP001589590"/>
    </source>
</evidence>
<dbReference type="RefSeq" id="WP_290271425.1">
    <property type="nucleotide sequence ID" value="NZ_JAUFQP010000010.1"/>
</dbReference>
<organism evidence="1 2">
    <name type="scientific">Algibacter miyuki</name>
    <dbReference type="NCBI Taxonomy" id="1306933"/>
    <lineage>
        <taxon>Bacteria</taxon>
        <taxon>Pseudomonadati</taxon>
        <taxon>Bacteroidota</taxon>
        <taxon>Flavobacteriia</taxon>
        <taxon>Flavobacteriales</taxon>
        <taxon>Flavobacteriaceae</taxon>
        <taxon>Algibacter</taxon>
    </lineage>
</organism>
<name>A0ABV5GXP3_9FLAO</name>
<proteinExistence type="predicted"/>
<dbReference type="InterPro" id="IPR019854">
    <property type="entry name" value="Motility-assoc_prot_GldC"/>
</dbReference>
<keyword evidence="2" id="KW-1185">Reference proteome</keyword>
<dbReference type="Pfam" id="PF19937">
    <property type="entry name" value="GldC-like"/>
    <property type="match status" value="1"/>
</dbReference>
<gene>
    <name evidence="1" type="primary">gldC</name>
    <name evidence="1" type="ORF">ACFFU1_04935</name>
</gene>
<dbReference type="Proteomes" id="UP001589590">
    <property type="component" value="Unassembled WGS sequence"/>
</dbReference>